<dbReference type="PROSITE" id="PS50943">
    <property type="entry name" value="HTH_CROC1"/>
    <property type="match status" value="1"/>
</dbReference>
<dbReference type="GO" id="GO:0003677">
    <property type="term" value="F:DNA binding"/>
    <property type="evidence" value="ECO:0007669"/>
    <property type="project" value="InterPro"/>
</dbReference>
<reference evidence="3" key="1">
    <citation type="submission" date="2018-01" db="EMBL/GenBank/DDBJ databases">
        <title>Rubneribacter badeniensis gen. nov., sp. nov., and Colonibacter rubneri, gen. nov., sp. nov., WGS of new members of the Eggerthellaceae.</title>
        <authorList>
            <person name="Danylec N."/>
            <person name="Stoll D.A."/>
            <person name="Doetsch A."/>
            <person name="Kulling S.E."/>
            <person name="Huch M."/>
        </authorList>
    </citation>
    <scope>NUCLEOTIDE SEQUENCE [LARGE SCALE GENOMIC DNA]</scope>
    <source>
        <strain evidence="3">ResAG-96</strain>
    </source>
</reference>
<gene>
    <name evidence="2" type="ORF">C2L71_06240</name>
</gene>
<protein>
    <recommendedName>
        <fullName evidence="1">HTH cro/C1-type domain-containing protein</fullName>
    </recommendedName>
</protein>
<dbReference type="InterPro" id="IPR010982">
    <property type="entry name" value="Lambda_DNA-bd_dom_sf"/>
</dbReference>
<proteinExistence type="predicted"/>
<keyword evidence="3" id="KW-1185">Reference proteome</keyword>
<evidence type="ECO:0000259" key="1">
    <source>
        <dbReference type="PROSITE" id="PS50943"/>
    </source>
</evidence>
<dbReference type="OrthoDB" id="3175746at2"/>
<name>A0A2K2UBI7_9ACTN</name>
<evidence type="ECO:0000313" key="2">
    <source>
        <dbReference type="EMBL" id="PNV67644.1"/>
    </source>
</evidence>
<comment type="caution">
    <text evidence="2">The sequence shown here is derived from an EMBL/GenBank/DDBJ whole genome shotgun (WGS) entry which is preliminary data.</text>
</comment>
<accession>A0A2K2UBI7</accession>
<dbReference type="InterPro" id="IPR001387">
    <property type="entry name" value="Cro/C1-type_HTH"/>
</dbReference>
<dbReference type="RefSeq" id="WP_129588479.1">
    <property type="nucleotide sequence ID" value="NZ_CABMLE010000006.1"/>
</dbReference>
<dbReference type="CDD" id="cd00093">
    <property type="entry name" value="HTH_XRE"/>
    <property type="match status" value="1"/>
</dbReference>
<evidence type="ECO:0000313" key="3">
    <source>
        <dbReference type="Proteomes" id="UP000236197"/>
    </source>
</evidence>
<sequence>MIEMQQKRIMLGWSKRELARRSGIDASLISYAENRGFQLYPGQLAKVANAFGMDKAEMSSLLKEVSQDGLTDI</sequence>
<dbReference type="AlphaFoldDB" id="A0A2K2UBI7"/>
<dbReference type="Gene3D" id="1.10.260.40">
    <property type="entry name" value="lambda repressor-like DNA-binding domains"/>
    <property type="match status" value="1"/>
</dbReference>
<dbReference type="Proteomes" id="UP000236197">
    <property type="component" value="Unassembled WGS sequence"/>
</dbReference>
<organism evidence="2 3">
    <name type="scientific">Enteroscipio rubneri</name>
    <dbReference type="NCBI Taxonomy" id="2070686"/>
    <lineage>
        <taxon>Bacteria</taxon>
        <taxon>Bacillati</taxon>
        <taxon>Actinomycetota</taxon>
        <taxon>Coriobacteriia</taxon>
        <taxon>Eggerthellales</taxon>
        <taxon>Eggerthellaceae</taxon>
        <taxon>Enteroscipio</taxon>
    </lineage>
</organism>
<feature type="domain" description="HTH cro/C1-type" evidence="1">
    <location>
        <begin position="4"/>
        <end position="58"/>
    </location>
</feature>
<dbReference type="Pfam" id="PF01381">
    <property type="entry name" value="HTH_3"/>
    <property type="match status" value="1"/>
</dbReference>
<dbReference type="EMBL" id="PPEK01000006">
    <property type="protein sequence ID" value="PNV67644.1"/>
    <property type="molecule type" value="Genomic_DNA"/>
</dbReference>
<dbReference type="SMART" id="SM00530">
    <property type="entry name" value="HTH_XRE"/>
    <property type="match status" value="1"/>
</dbReference>
<dbReference type="SUPFAM" id="SSF47413">
    <property type="entry name" value="lambda repressor-like DNA-binding domains"/>
    <property type="match status" value="1"/>
</dbReference>